<evidence type="ECO:0000313" key="1">
    <source>
        <dbReference type="EMBL" id="GAA3627441.1"/>
    </source>
</evidence>
<proteinExistence type="predicted"/>
<evidence type="ECO:0000313" key="2">
    <source>
        <dbReference type="Proteomes" id="UP001501490"/>
    </source>
</evidence>
<dbReference type="EMBL" id="BAABAB010000022">
    <property type="protein sequence ID" value="GAA3627441.1"/>
    <property type="molecule type" value="Genomic_DNA"/>
</dbReference>
<gene>
    <name evidence="1" type="ORF">GCM10022236_32190</name>
</gene>
<comment type="caution">
    <text evidence="1">The sequence shown here is derived from an EMBL/GenBank/DDBJ whole genome shotgun (WGS) entry which is preliminary data.</text>
</comment>
<organism evidence="1 2">
    <name type="scientific">Microlunatus ginsengisoli</name>
    <dbReference type="NCBI Taxonomy" id="363863"/>
    <lineage>
        <taxon>Bacteria</taxon>
        <taxon>Bacillati</taxon>
        <taxon>Actinomycetota</taxon>
        <taxon>Actinomycetes</taxon>
        <taxon>Propionibacteriales</taxon>
        <taxon>Propionibacteriaceae</taxon>
        <taxon>Microlunatus</taxon>
    </lineage>
</organism>
<reference evidence="2" key="1">
    <citation type="journal article" date="2019" name="Int. J. Syst. Evol. Microbiol.">
        <title>The Global Catalogue of Microorganisms (GCM) 10K type strain sequencing project: providing services to taxonomists for standard genome sequencing and annotation.</title>
        <authorList>
            <consortium name="The Broad Institute Genomics Platform"/>
            <consortium name="The Broad Institute Genome Sequencing Center for Infectious Disease"/>
            <person name="Wu L."/>
            <person name="Ma J."/>
        </authorList>
    </citation>
    <scope>NUCLEOTIDE SEQUENCE [LARGE SCALE GENOMIC DNA]</scope>
    <source>
        <strain evidence="2">JCM 16929</strain>
    </source>
</reference>
<sequence>MRRIWSVAIPRDGRDEDSWRRIGDVVRGWSRRATITPVGDVMWLADTESAEVADALSDELAALRVEPLRSARTVYDDEDYAEADLIGVFGVDLTLDPPFVLDADRALTPDPPCPRCGHHDAFDVRVSEPLRIDPTLLDGRAADGSRPGPRGWEVANLPTGGLLLSARLLDRFEAAGIRGLEREPVLHPDGRVSRRAAAIRAGTVVLTPCPRHTRIEGDPFCPVCGTAHGSLDGFFWMPRGAVGDADAVSRHPHGAAMLYLSRRAYDLLDGVPGVRRGDPVRICAD</sequence>
<keyword evidence="2" id="KW-1185">Reference proteome</keyword>
<accession>A0ABP7A992</accession>
<dbReference type="Proteomes" id="UP001501490">
    <property type="component" value="Unassembled WGS sequence"/>
</dbReference>
<protein>
    <submittedName>
        <fullName evidence="1">Uncharacterized protein</fullName>
    </submittedName>
</protein>
<name>A0ABP7A992_9ACTN</name>